<dbReference type="SUPFAM" id="SSF56712">
    <property type="entry name" value="Prokaryotic type I DNA topoisomerase"/>
    <property type="match status" value="1"/>
</dbReference>
<dbReference type="Gene3D" id="3.30.65.10">
    <property type="entry name" value="Bacterial Topoisomerase I, domain 1"/>
    <property type="match status" value="2"/>
</dbReference>
<dbReference type="PROSITE" id="PS52039">
    <property type="entry name" value="TOPO_IA_2"/>
    <property type="match status" value="1"/>
</dbReference>
<accession>A0A7Z1MZL9</accession>
<evidence type="ECO:0000313" key="4">
    <source>
        <dbReference type="Proteomes" id="UP000238775"/>
    </source>
</evidence>
<name>A0A7Z1MZL9_STAAU</name>
<gene>
    <name evidence="3" type="ORF">CV021_13030</name>
</gene>
<evidence type="ECO:0000313" key="3">
    <source>
        <dbReference type="EMBL" id="PPJ71329.1"/>
    </source>
</evidence>
<dbReference type="Gene3D" id="1.10.460.10">
    <property type="entry name" value="Topoisomerase I, domain 2"/>
    <property type="match status" value="1"/>
</dbReference>
<dbReference type="Proteomes" id="UP000238775">
    <property type="component" value="Unassembled WGS sequence"/>
</dbReference>
<dbReference type="InterPro" id="IPR013497">
    <property type="entry name" value="Topo_IA_cen"/>
</dbReference>
<feature type="domain" description="Topo IA-type catalytic" evidence="2">
    <location>
        <begin position="1"/>
        <end position="101"/>
    </location>
</feature>
<dbReference type="GO" id="GO:0005694">
    <property type="term" value="C:chromosome"/>
    <property type="evidence" value="ECO:0007669"/>
    <property type="project" value="InterPro"/>
</dbReference>
<feature type="non-terminal residue" evidence="3">
    <location>
        <position position="1"/>
    </location>
</feature>
<dbReference type="GO" id="GO:0006265">
    <property type="term" value="P:DNA topological change"/>
    <property type="evidence" value="ECO:0007669"/>
    <property type="project" value="InterPro"/>
</dbReference>
<keyword evidence="1 3" id="KW-0413">Isomerase</keyword>
<feature type="non-terminal residue" evidence="3">
    <location>
        <position position="209"/>
    </location>
</feature>
<evidence type="ECO:0000256" key="1">
    <source>
        <dbReference type="ARBA" id="ARBA00023235"/>
    </source>
</evidence>
<dbReference type="PANTHER" id="PTHR42785">
    <property type="entry name" value="DNA TOPOISOMERASE, TYPE IA, CORE"/>
    <property type="match status" value="1"/>
</dbReference>
<dbReference type="InterPro" id="IPR000380">
    <property type="entry name" value="Topo_IA"/>
</dbReference>
<dbReference type="InterPro" id="IPR013498">
    <property type="entry name" value="Topo_IA_Znf"/>
</dbReference>
<dbReference type="Pfam" id="PF01131">
    <property type="entry name" value="Topoisom_bac"/>
    <property type="match status" value="1"/>
</dbReference>
<reference evidence="3 4" key="1">
    <citation type="submission" date="2017-11" db="EMBL/GenBank/DDBJ databases">
        <authorList>
            <person name="Founou R.C."/>
            <person name="Founou L."/>
            <person name="Allam M."/>
            <person name="Ismail A."/>
            <person name="Essack S.Y."/>
        </authorList>
    </citation>
    <scope>NUCLEOTIDE SEQUENCE [LARGE SCALE GENOMIC DNA]</scope>
    <source>
        <strain evidence="3 4">G703N2B1</strain>
    </source>
</reference>
<dbReference type="RefSeq" id="WP_197314908.1">
    <property type="nucleotide sequence ID" value="NZ_PGWZ01000481.1"/>
</dbReference>
<comment type="caution">
    <text evidence="3">The sequence shown here is derived from an EMBL/GenBank/DDBJ whole genome shotgun (WGS) entry which is preliminary data.</text>
</comment>
<dbReference type="InterPro" id="IPR013824">
    <property type="entry name" value="Topo_IA_cen_sub1"/>
</dbReference>
<sequence length="209" mass="24274">RYTEARLVKTLEELKIGRPSTYAPTIDTIQKRNYVKLESKRFIPTELGEIVYEQVKEYFPEIIDVEFTVNMETLLDKIAEGDMNWRKVIGDFYNSFKQDVERAESEMEKIEIKDEPAGEDCEVCGSPMVIKMGRYGKFMACSNFPDCRNTKAIVKTIGVTCPKCNEGDVVERKSKKNRIFYGCSRYPECDFISWDKPVGRDCPKCHHYL</sequence>
<dbReference type="InterPro" id="IPR023405">
    <property type="entry name" value="Topo_IA_core_domain"/>
</dbReference>
<dbReference type="Pfam" id="PF01396">
    <property type="entry name" value="Zn_ribbon_Top1"/>
    <property type="match status" value="2"/>
</dbReference>
<organism evidence="3 4">
    <name type="scientific">Staphylococcus aureus</name>
    <dbReference type="NCBI Taxonomy" id="1280"/>
    <lineage>
        <taxon>Bacteria</taxon>
        <taxon>Bacillati</taxon>
        <taxon>Bacillota</taxon>
        <taxon>Bacilli</taxon>
        <taxon>Bacillales</taxon>
        <taxon>Staphylococcaceae</taxon>
        <taxon>Staphylococcus</taxon>
    </lineage>
</organism>
<dbReference type="GO" id="GO:0003917">
    <property type="term" value="F:DNA topoisomerase type I (single strand cut, ATP-independent) activity"/>
    <property type="evidence" value="ECO:0007669"/>
    <property type="project" value="InterPro"/>
</dbReference>
<dbReference type="AlphaFoldDB" id="A0A7Z1MZL9"/>
<dbReference type="EMBL" id="PGWZ01000481">
    <property type="protein sequence ID" value="PPJ71329.1"/>
    <property type="molecule type" value="Genomic_DNA"/>
</dbReference>
<dbReference type="PANTHER" id="PTHR42785:SF1">
    <property type="entry name" value="DNA TOPOISOMERASE"/>
    <property type="match status" value="1"/>
</dbReference>
<evidence type="ECO:0000259" key="2">
    <source>
        <dbReference type="PROSITE" id="PS52039"/>
    </source>
</evidence>
<dbReference type="GO" id="GO:0003677">
    <property type="term" value="F:DNA binding"/>
    <property type="evidence" value="ECO:0007669"/>
    <property type="project" value="InterPro"/>
</dbReference>
<protein>
    <submittedName>
        <fullName evidence="3">DNA topoisomerase I</fullName>
    </submittedName>
</protein>
<proteinExistence type="predicted"/>